<sequence length="41" mass="4793">MLPSKDSEQKPHTRGMLQPPTVTALLFFSIKKLYLLQCRFK</sequence>
<evidence type="ECO:0000313" key="1">
    <source>
        <dbReference type="EMBL" id="BAF58978.1"/>
    </source>
</evidence>
<accession>A5D440</accession>
<keyword evidence="2" id="KW-1185">Reference proteome</keyword>
<dbReference type="EMBL" id="AP009389">
    <property type="protein sequence ID" value="BAF58978.1"/>
    <property type="molecule type" value="Genomic_DNA"/>
</dbReference>
<proteinExistence type="predicted"/>
<gene>
    <name evidence="1" type="ordered locus">PTH_0797</name>
</gene>
<reference evidence="2" key="1">
    <citation type="journal article" date="2008" name="Genome Res.">
        <title>The genome of Pelotomaculum thermopropionicum reveals niche-associated evolution in anaerobic microbiota.</title>
        <authorList>
            <person name="Kosaka T."/>
            <person name="Kato S."/>
            <person name="Shimoyama T."/>
            <person name="Ishii S."/>
            <person name="Abe T."/>
            <person name="Watanabe K."/>
        </authorList>
    </citation>
    <scope>NUCLEOTIDE SEQUENCE [LARGE SCALE GENOMIC DNA]</scope>
    <source>
        <strain evidence="2">DSM 13744 / JCM 10971 / SI</strain>
    </source>
</reference>
<dbReference type="AlphaFoldDB" id="A5D440"/>
<protein>
    <submittedName>
        <fullName evidence="1">Uncharacterized protein</fullName>
    </submittedName>
</protein>
<dbReference type="HOGENOM" id="CLU_3274156_0_0_9"/>
<dbReference type="Proteomes" id="UP000006556">
    <property type="component" value="Chromosome"/>
</dbReference>
<organism evidence="1 2">
    <name type="scientific">Pelotomaculum thermopropionicum (strain DSM 13744 / JCM 10971 / SI)</name>
    <dbReference type="NCBI Taxonomy" id="370438"/>
    <lineage>
        <taxon>Bacteria</taxon>
        <taxon>Bacillati</taxon>
        <taxon>Bacillota</taxon>
        <taxon>Clostridia</taxon>
        <taxon>Eubacteriales</taxon>
        <taxon>Desulfotomaculaceae</taxon>
        <taxon>Pelotomaculum</taxon>
    </lineage>
</organism>
<name>A5D440_PELTS</name>
<evidence type="ECO:0000313" key="2">
    <source>
        <dbReference type="Proteomes" id="UP000006556"/>
    </source>
</evidence>
<dbReference type="KEGG" id="pth:PTH_0797"/>